<dbReference type="EMBL" id="JH767144">
    <property type="protein sequence ID" value="EQC37488.1"/>
    <property type="molecule type" value="Genomic_DNA"/>
</dbReference>
<dbReference type="GeneID" id="19945818"/>
<name>T0RY84_SAPDV</name>
<gene>
    <name evidence="1" type="ORF">SDRG_05091</name>
</gene>
<organism evidence="1 2">
    <name type="scientific">Saprolegnia diclina (strain VS20)</name>
    <dbReference type="NCBI Taxonomy" id="1156394"/>
    <lineage>
        <taxon>Eukaryota</taxon>
        <taxon>Sar</taxon>
        <taxon>Stramenopiles</taxon>
        <taxon>Oomycota</taxon>
        <taxon>Saprolegniomycetes</taxon>
        <taxon>Saprolegniales</taxon>
        <taxon>Saprolegniaceae</taxon>
        <taxon>Saprolegnia</taxon>
    </lineage>
</organism>
<dbReference type="VEuPathDB" id="FungiDB:SDRG_05091"/>
<dbReference type="Proteomes" id="UP000030762">
    <property type="component" value="Unassembled WGS sequence"/>
</dbReference>
<reference evidence="1 2" key="1">
    <citation type="submission" date="2012-04" db="EMBL/GenBank/DDBJ databases">
        <title>The Genome Sequence of Saprolegnia declina VS20.</title>
        <authorList>
            <consortium name="The Broad Institute Genome Sequencing Platform"/>
            <person name="Russ C."/>
            <person name="Nusbaum C."/>
            <person name="Tyler B."/>
            <person name="van West P."/>
            <person name="Dieguez-Uribeondo J."/>
            <person name="de Bruijn I."/>
            <person name="Tripathy S."/>
            <person name="Jiang R."/>
            <person name="Young S.K."/>
            <person name="Zeng Q."/>
            <person name="Gargeya S."/>
            <person name="Fitzgerald M."/>
            <person name="Haas B."/>
            <person name="Abouelleil A."/>
            <person name="Alvarado L."/>
            <person name="Arachchi H.M."/>
            <person name="Berlin A."/>
            <person name="Chapman S.B."/>
            <person name="Goldberg J."/>
            <person name="Griggs A."/>
            <person name="Gujja S."/>
            <person name="Hansen M."/>
            <person name="Howarth C."/>
            <person name="Imamovic A."/>
            <person name="Larimer J."/>
            <person name="McCowen C."/>
            <person name="Montmayeur A."/>
            <person name="Murphy C."/>
            <person name="Neiman D."/>
            <person name="Pearson M."/>
            <person name="Priest M."/>
            <person name="Roberts A."/>
            <person name="Saif S."/>
            <person name="Shea T."/>
            <person name="Sisk P."/>
            <person name="Sykes S."/>
            <person name="Wortman J."/>
            <person name="Nusbaum C."/>
            <person name="Birren B."/>
        </authorList>
    </citation>
    <scope>NUCLEOTIDE SEQUENCE [LARGE SCALE GENOMIC DNA]</scope>
    <source>
        <strain evidence="1 2">VS20</strain>
    </source>
</reference>
<proteinExistence type="predicted"/>
<keyword evidence="2" id="KW-1185">Reference proteome</keyword>
<evidence type="ECO:0000313" key="2">
    <source>
        <dbReference type="Proteomes" id="UP000030762"/>
    </source>
</evidence>
<dbReference type="InParanoid" id="T0RY84"/>
<dbReference type="OMA" id="LLEDWCI"/>
<dbReference type="eggNOG" id="ENOG502SZDH">
    <property type="taxonomic scope" value="Eukaryota"/>
</dbReference>
<sequence>MASTLDVVAADPAPFLRCAYRSAKRELSRRFYGKDYLVDRRAFLAHLSADALVHTALVAGLMEAHLVLVRAMTDKAAGRSSAVGACTCDTFVQPWLANVGRAVSYPTITRLLEDWCIEHLTARTTGKLIKDIFLSSLRKSVRHQGERAAVARLMLPTAARAALLPALAVFVVEQGVLQWQLATAPAATYWSATWLQLLRFAGAVVGSAVGAAIGTYFEPGTGTVLGAGLGQMLFTGVTASDRVFLGSASLFASRDRMYIVSVGADNVLLY</sequence>
<evidence type="ECO:0000313" key="1">
    <source>
        <dbReference type="EMBL" id="EQC37488.1"/>
    </source>
</evidence>
<dbReference type="AlphaFoldDB" id="T0RY84"/>
<dbReference type="PANTHER" id="PTHR36074:SF1">
    <property type="entry name" value="ISOPENTENYL-DIPHOSPHATE DELTA-ISOMERASE"/>
    <property type="match status" value="1"/>
</dbReference>
<accession>T0RY84</accession>
<protein>
    <submittedName>
        <fullName evidence="1">Uncharacterized protein</fullName>
    </submittedName>
</protein>
<dbReference type="RefSeq" id="XP_008609008.1">
    <property type="nucleotide sequence ID" value="XM_008610786.1"/>
</dbReference>
<dbReference type="OrthoDB" id="68031at2759"/>
<dbReference type="PANTHER" id="PTHR36074">
    <property type="entry name" value="ISOPENTENYL-DIPHOSPHATE DELTA-ISOMERASE"/>
    <property type="match status" value="1"/>
</dbReference>